<keyword evidence="3" id="KW-0804">Transcription</keyword>
<dbReference type="SUPFAM" id="SSF46785">
    <property type="entry name" value="Winged helix' DNA-binding domain"/>
    <property type="match status" value="1"/>
</dbReference>
<dbReference type="GO" id="GO:0003677">
    <property type="term" value="F:DNA binding"/>
    <property type="evidence" value="ECO:0007669"/>
    <property type="project" value="UniProtKB-KW"/>
</dbReference>
<reference evidence="5" key="1">
    <citation type="journal article" date="2013" name="Environ. Microbiol.">
        <title>Microbiota from the distal guts of lean and obese adolescents exhibit partial functional redundancy besides clear differences in community structure.</title>
        <authorList>
            <person name="Ferrer M."/>
            <person name="Ruiz A."/>
            <person name="Lanza F."/>
            <person name="Haange S.B."/>
            <person name="Oberbach A."/>
            <person name="Till H."/>
            <person name="Bargiela R."/>
            <person name="Campoy C."/>
            <person name="Segura M.T."/>
            <person name="Richter M."/>
            <person name="von Bergen M."/>
            <person name="Seifert J."/>
            <person name="Suarez A."/>
        </authorList>
    </citation>
    <scope>NUCLEOTIDE SEQUENCE</scope>
</reference>
<proteinExistence type="predicted"/>
<dbReference type="Gene3D" id="1.10.10.10">
    <property type="entry name" value="Winged helix-like DNA-binding domain superfamily/Winged helix DNA-binding domain"/>
    <property type="match status" value="1"/>
</dbReference>
<keyword evidence="1" id="KW-0805">Transcription regulation</keyword>
<dbReference type="InterPro" id="IPR001034">
    <property type="entry name" value="DeoR_HTH"/>
</dbReference>
<keyword evidence="2" id="KW-0238">DNA-binding</keyword>
<dbReference type="InterPro" id="IPR036388">
    <property type="entry name" value="WH-like_DNA-bd_sf"/>
</dbReference>
<sequence>MLTEQRHKLLLELVNKKKSITVTEAKEVLNVSESTIRRDIIALHNAG</sequence>
<dbReference type="PROSITE" id="PS00894">
    <property type="entry name" value="HTH_DEOR_1"/>
    <property type="match status" value="1"/>
</dbReference>
<dbReference type="InterPro" id="IPR018356">
    <property type="entry name" value="Tscrpt_reg_HTH_DeoR_CS"/>
</dbReference>
<dbReference type="SMART" id="SM00420">
    <property type="entry name" value="HTH_DEOR"/>
    <property type="match status" value="1"/>
</dbReference>
<feature type="domain" description="HTH deoR-type" evidence="4">
    <location>
        <begin position="3"/>
        <end position="47"/>
    </location>
</feature>
<feature type="non-terminal residue" evidence="5">
    <location>
        <position position="47"/>
    </location>
</feature>
<dbReference type="PROSITE" id="PS51000">
    <property type="entry name" value="HTH_DEOR_2"/>
    <property type="match status" value="1"/>
</dbReference>
<dbReference type="EMBL" id="AJWY01006532">
    <property type="protein sequence ID" value="EKC66594.1"/>
    <property type="molecule type" value="Genomic_DNA"/>
</dbReference>
<dbReference type="InterPro" id="IPR036390">
    <property type="entry name" value="WH_DNA-bd_sf"/>
</dbReference>
<evidence type="ECO:0000256" key="1">
    <source>
        <dbReference type="ARBA" id="ARBA00023015"/>
    </source>
</evidence>
<organism evidence="5">
    <name type="scientific">human gut metagenome</name>
    <dbReference type="NCBI Taxonomy" id="408170"/>
    <lineage>
        <taxon>unclassified sequences</taxon>
        <taxon>metagenomes</taxon>
        <taxon>organismal metagenomes</taxon>
    </lineage>
</organism>
<evidence type="ECO:0000256" key="2">
    <source>
        <dbReference type="ARBA" id="ARBA00023125"/>
    </source>
</evidence>
<evidence type="ECO:0000313" key="5">
    <source>
        <dbReference type="EMBL" id="EKC66594.1"/>
    </source>
</evidence>
<accession>K1TGI3</accession>
<dbReference type="GO" id="GO:0003700">
    <property type="term" value="F:DNA-binding transcription factor activity"/>
    <property type="evidence" value="ECO:0007669"/>
    <property type="project" value="InterPro"/>
</dbReference>
<protein>
    <submittedName>
        <fullName evidence="5">Protein containing Bacterial regulatory protein, DeoR</fullName>
    </submittedName>
</protein>
<dbReference type="Pfam" id="PF08220">
    <property type="entry name" value="HTH_DeoR"/>
    <property type="match status" value="1"/>
</dbReference>
<name>K1TGI3_9ZZZZ</name>
<evidence type="ECO:0000256" key="3">
    <source>
        <dbReference type="ARBA" id="ARBA00023163"/>
    </source>
</evidence>
<dbReference type="AlphaFoldDB" id="K1TGI3"/>
<comment type="caution">
    <text evidence="5">The sequence shown here is derived from an EMBL/GenBank/DDBJ whole genome shotgun (WGS) entry which is preliminary data.</text>
</comment>
<evidence type="ECO:0000259" key="4">
    <source>
        <dbReference type="PROSITE" id="PS51000"/>
    </source>
</evidence>
<gene>
    <name evidence="5" type="ORF">LEA_09739</name>
</gene>